<evidence type="ECO:0000313" key="9">
    <source>
        <dbReference type="EMBL" id="RSU07303.1"/>
    </source>
</evidence>
<organism evidence="9 10">
    <name type="scientific">Vagococcus entomophilus</name>
    <dbReference type="NCBI Taxonomy" id="1160095"/>
    <lineage>
        <taxon>Bacteria</taxon>
        <taxon>Bacillati</taxon>
        <taxon>Bacillota</taxon>
        <taxon>Bacilli</taxon>
        <taxon>Lactobacillales</taxon>
        <taxon>Enterococcaceae</taxon>
        <taxon>Vagococcus</taxon>
    </lineage>
</organism>
<dbReference type="AlphaFoldDB" id="A0A430AHF4"/>
<keyword evidence="1 6" id="KW-0597">Phosphoprotein</keyword>
<dbReference type="PROSITE" id="PS50043">
    <property type="entry name" value="HTH_LUXR_2"/>
    <property type="match status" value="1"/>
</dbReference>
<feature type="modified residue" description="4-aspartylphosphate" evidence="6">
    <location>
        <position position="51"/>
    </location>
</feature>
<dbReference type="SMART" id="SM00421">
    <property type="entry name" value="HTH_LUXR"/>
    <property type="match status" value="1"/>
</dbReference>
<dbReference type="PRINTS" id="PR00038">
    <property type="entry name" value="HTHLUXR"/>
</dbReference>
<keyword evidence="4 9" id="KW-0238">DNA-binding</keyword>
<evidence type="ECO:0000256" key="3">
    <source>
        <dbReference type="ARBA" id="ARBA00023015"/>
    </source>
</evidence>
<feature type="domain" description="HTH luxR-type" evidence="7">
    <location>
        <begin position="125"/>
        <end position="190"/>
    </location>
</feature>
<dbReference type="GO" id="GO:0006355">
    <property type="term" value="P:regulation of DNA-templated transcription"/>
    <property type="evidence" value="ECO:0007669"/>
    <property type="project" value="InterPro"/>
</dbReference>
<dbReference type="RefSeq" id="WP_126825227.1">
    <property type="nucleotide sequence ID" value="NZ_JBHLWU010000002.1"/>
</dbReference>
<dbReference type="InterPro" id="IPR016032">
    <property type="entry name" value="Sig_transdc_resp-reg_C-effctor"/>
</dbReference>
<evidence type="ECO:0000259" key="8">
    <source>
        <dbReference type="PROSITE" id="PS50110"/>
    </source>
</evidence>
<dbReference type="GO" id="GO:0003677">
    <property type="term" value="F:DNA binding"/>
    <property type="evidence" value="ECO:0007669"/>
    <property type="project" value="UniProtKB-KW"/>
</dbReference>
<keyword evidence="5" id="KW-0804">Transcription</keyword>
<dbReference type="GO" id="GO:0000160">
    <property type="term" value="P:phosphorelay signal transduction system"/>
    <property type="evidence" value="ECO:0007669"/>
    <property type="project" value="UniProtKB-KW"/>
</dbReference>
<keyword evidence="3" id="KW-0805">Transcription regulation</keyword>
<dbReference type="EMBL" id="NGJZ01000002">
    <property type="protein sequence ID" value="RSU07303.1"/>
    <property type="molecule type" value="Genomic_DNA"/>
</dbReference>
<dbReference type="Pfam" id="PF00196">
    <property type="entry name" value="GerE"/>
    <property type="match status" value="1"/>
</dbReference>
<evidence type="ECO:0000256" key="1">
    <source>
        <dbReference type="ARBA" id="ARBA00022553"/>
    </source>
</evidence>
<dbReference type="Gene3D" id="1.10.10.10">
    <property type="entry name" value="Winged helix-like DNA-binding domain superfamily/Winged helix DNA-binding domain"/>
    <property type="match status" value="1"/>
</dbReference>
<dbReference type="InterPro" id="IPR011006">
    <property type="entry name" value="CheY-like_superfamily"/>
</dbReference>
<dbReference type="SUPFAM" id="SSF52172">
    <property type="entry name" value="CheY-like"/>
    <property type="match status" value="1"/>
</dbReference>
<dbReference type="InterPro" id="IPR001789">
    <property type="entry name" value="Sig_transdc_resp-reg_receiver"/>
</dbReference>
<evidence type="ECO:0000256" key="5">
    <source>
        <dbReference type="ARBA" id="ARBA00023163"/>
    </source>
</evidence>
<dbReference type="Gene3D" id="3.40.50.2300">
    <property type="match status" value="1"/>
</dbReference>
<dbReference type="Proteomes" id="UP000288669">
    <property type="component" value="Unassembled WGS sequence"/>
</dbReference>
<dbReference type="InterPro" id="IPR058245">
    <property type="entry name" value="NreC/VraR/RcsB-like_REC"/>
</dbReference>
<feature type="domain" description="Response regulatory" evidence="8">
    <location>
        <begin position="2"/>
        <end position="116"/>
    </location>
</feature>
<comment type="caution">
    <text evidence="9">The sequence shown here is derived from an EMBL/GenBank/DDBJ whole genome shotgun (WGS) entry which is preliminary data.</text>
</comment>
<dbReference type="Pfam" id="PF00072">
    <property type="entry name" value="Response_reg"/>
    <property type="match status" value="1"/>
</dbReference>
<dbReference type="SMART" id="SM00448">
    <property type="entry name" value="REC"/>
    <property type="match status" value="1"/>
</dbReference>
<evidence type="ECO:0000256" key="4">
    <source>
        <dbReference type="ARBA" id="ARBA00023125"/>
    </source>
</evidence>
<dbReference type="CDD" id="cd17535">
    <property type="entry name" value="REC_NarL-like"/>
    <property type="match status" value="1"/>
</dbReference>
<evidence type="ECO:0000259" key="7">
    <source>
        <dbReference type="PROSITE" id="PS50043"/>
    </source>
</evidence>
<sequence>MKVYLLDDHALFSKSLEIAFRPMDISIISFTEPEIFLGKLKNNQPDLVLLDIHIGKLSGFDISKKILKNFPNQKVVFLSGFDLIEYKNEAIKSGAWGLLNKNVTIEELYDDLKKIHHGNNLLPKCQSTLYVLSEREKEILKCAAEGLRQQEIAERLYISRRTVNNHLVSINNKLGVNSTVCAIIQAIELGIIRVKGY</sequence>
<dbReference type="SUPFAM" id="SSF46894">
    <property type="entry name" value="C-terminal effector domain of the bipartite response regulators"/>
    <property type="match status" value="1"/>
</dbReference>
<protein>
    <submittedName>
        <fullName evidence="9">DNA-binding response regulator</fullName>
    </submittedName>
</protein>
<name>A0A430AHF4_9ENTE</name>
<evidence type="ECO:0000256" key="6">
    <source>
        <dbReference type="PROSITE-ProRule" id="PRU00169"/>
    </source>
</evidence>
<reference evidence="9 10" key="1">
    <citation type="submission" date="2017-05" db="EMBL/GenBank/DDBJ databases">
        <title>Vagococcus spp. assemblies.</title>
        <authorList>
            <person name="Gulvik C.A."/>
        </authorList>
    </citation>
    <scope>NUCLEOTIDE SEQUENCE [LARGE SCALE GENOMIC DNA]</scope>
    <source>
        <strain evidence="9 10">DSM 24756</strain>
    </source>
</reference>
<dbReference type="PANTHER" id="PTHR44688">
    <property type="entry name" value="DNA-BINDING TRANSCRIPTIONAL ACTIVATOR DEVR_DOSR"/>
    <property type="match status" value="1"/>
</dbReference>
<evidence type="ECO:0000313" key="10">
    <source>
        <dbReference type="Proteomes" id="UP000288669"/>
    </source>
</evidence>
<proteinExistence type="predicted"/>
<keyword evidence="2" id="KW-0902">Two-component regulatory system</keyword>
<gene>
    <name evidence="9" type="ORF">CBF30_08615</name>
</gene>
<dbReference type="PROSITE" id="PS50110">
    <property type="entry name" value="RESPONSE_REGULATORY"/>
    <property type="match status" value="1"/>
</dbReference>
<dbReference type="CDD" id="cd06170">
    <property type="entry name" value="LuxR_C_like"/>
    <property type="match status" value="1"/>
</dbReference>
<evidence type="ECO:0000256" key="2">
    <source>
        <dbReference type="ARBA" id="ARBA00023012"/>
    </source>
</evidence>
<keyword evidence="10" id="KW-1185">Reference proteome</keyword>
<dbReference type="OrthoDB" id="188043at2"/>
<accession>A0A430AHF4</accession>
<dbReference type="PANTHER" id="PTHR44688:SF16">
    <property type="entry name" value="DNA-BINDING TRANSCRIPTIONAL ACTIVATOR DEVR_DOSR"/>
    <property type="match status" value="1"/>
</dbReference>
<dbReference type="InterPro" id="IPR000792">
    <property type="entry name" value="Tscrpt_reg_LuxR_C"/>
</dbReference>
<dbReference type="InterPro" id="IPR036388">
    <property type="entry name" value="WH-like_DNA-bd_sf"/>
</dbReference>